<dbReference type="InterPro" id="IPR055693">
    <property type="entry name" value="DUF7269"/>
</dbReference>
<evidence type="ECO:0000259" key="3">
    <source>
        <dbReference type="Pfam" id="PF01882"/>
    </source>
</evidence>
<reference evidence="4 5" key="1">
    <citation type="journal article" date="2019" name="Int. J. Syst. Evol. Microbiol.">
        <title>The Global Catalogue of Microorganisms (GCM) 10K type strain sequencing project: providing services to taxonomists for standard genome sequencing and annotation.</title>
        <authorList>
            <consortium name="The Broad Institute Genomics Platform"/>
            <consortium name="The Broad Institute Genome Sequencing Center for Infectious Disease"/>
            <person name="Wu L."/>
            <person name="Ma J."/>
        </authorList>
    </citation>
    <scope>NUCLEOTIDE SEQUENCE [LARGE SCALE GENOMIC DNA]</scope>
    <source>
        <strain evidence="4 5">JCM 16331</strain>
    </source>
</reference>
<feature type="domain" description="DUF58" evidence="3">
    <location>
        <begin position="432"/>
        <end position="602"/>
    </location>
</feature>
<evidence type="ECO:0000313" key="5">
    <source>
        <dbReference type="Proteomes" id="UP000608850"/>
    </source>
</evidence>
<feature type="region of interest" description="Disordered" evidence="1">
    <location>
        <begin position="65"/>
        <end position="90"/>
    </location>
</feature>
<evidence type="ECO:0000256" key="1">
    <source>
        <dbReference type="SAM" id="MobiDB-lite"/>
    </source>
</evidence>
<accession>A0A830GEM2</accession>
<protein>
    <recommendedName>
        <fullName evidence="3">DUF58 domain-containing protein</fullName>
    </recommendedName>
</protein>
<keyword evidence="5" id="KW-1185">Reference proteome</keyword>
<dbReference type="Pfam" id="PF01882">
    <property type="entry name" value="DUF58"/>
    <property type="match status" value="1"/>
</dbReference>
<dbReference type="InterPro" id="IPR002881">
    <property type="entry name" value="DUF58"/>
</dbReference>
<name>A0A830GEM2_9EURY</name>
<dbReference type="Proteomes" id="UP000608850">
    <property type="component" value="Unassembled WGS sequence"/>
</dbReference>
<keyword evidence="2" id="KW-0812">Transmembrane</keyword>
<feature type="transmembrane region" description="Helical" evidence="2">
    <location>
        <begin position="246"/>
        <end position="279"/>
    </location>
</feature>
<keyword evidence="2" id="KW-0472">Membrane</keyword>
<proteinExistence type="predicted"/>
<dbReference type="PANTHER" id="PTHR33608">
    <property type="entry name" value="BLL2464 PROTEIN"/>
    <property type="match status" value="1"/>
</dbReference>
<sequence length="654" mass="70584">MTGSRRPLLVVGLVASLLGVCLLVAPTLGSGFTPTGVGRTAPFALGGVVVLLLAGVYFLTDVLSSSTDQGDDAETQPPETPTPERRPHYESLGESFARRLDGISWTDRREAAPTARIRLRDDLREMARRALTDSDHRSRNEIESRLDTGTWTADSDAAAFFTGDIVPELSIRQRLRSLWSPEAVFARRARHAVAALANRTTNTPVVPALREGTTPGQSPPPVSVREYWGPNDETARERRASRASDVVVAALALGGLGILTLTPSLLLLTTFGVIVAGYARVATPPTESVSVSRALDIETPAPGTEVTVTIGIENTGSETLADLRVIDGVPPGLRVTEGSPRFTTALRPGKKATFTYCVEAVPGHHAFEPMLAITRDVTGLHRRESLVEPAPTTLTCHRPRRPAAIAGHRRRTTPLPGASRSNAAGAGVEFHSVREYRRGDPLSRVHWKQRAKTGEFTTIDFDESRLTRVLVAVDTRRETYRTVGRDADTPLARASIAAAHDVSMALLDEQIPVGLVAVSPRSCWLAPQAGATHRARIRTLLTEDDAFDWTPPTADFDAEHALRVITRQTQTATQIVVVSPLLDDQAVQLVRSLDAHGYAVSVHSPFPAEESASLSAGEGYAVLMRGVRIKTLRSAGIHVRTADTLEPTRRGESS</sequence>
<dbReference type="AlphaFoldDB" id="A0A830GEM2"/>
<feature type="transmembrane region" description="Helical" evidence="2">
    <location>
        <begin position="41"/>
        <end position="59"/>
    </location>
</feature>
<evidence type="ECO:0000256" key="2">
    <source>
        <dbReference type="SAM" id="Phobius"/>
    </source>
</evidence>
<keyword evidence="2" id="KW-1133">Transmembrane helix</keyword>
<evidence type="ECO:0000313" key="4">
    <source>
        <dbReference type="EMBL" id="GGN22176.1"/>
    </source>
</evidence>
<dbReference type="EMBL" id="BMOQ01000006">
    <property type="protein sequence ID" value="GGN22176.1"/>
    <property type="molecule type" value="Genomic_DNA"/>
</dbReference>
<dbReference type="RefSeq" id="WP_188879294.1">
    <property type="nucleotide sequence ID" value="NZ_BMOQ01000006.1"/>
</dbReference>
<comment type="caution">
    <text evidence="4">The sequence shown here is derived from an EMBL/GenBank/DDBJ whole genome shotgun (WGS) entry which is preliminary data.</text>
</comment>
<dbReference type="OrthoDB" id="31512at2157"/>
<gene>
    <name evidence="4" type="ORF">GCM10009021_24540</name>
</gene>
<dbReference type="Pfam" id="PF23933">
    <property type="entry name" value="DUF7269"/>
    <property type="match status" value="1"/>
</dbReference>
<dbReference type="PANTHER" id="PTHR33608:SF6">
    <property type="entry name" value="BLL2464 PROTEIN"/>
    <property type="match status" value="1"/>
</dbReference>
<organism evidence="4 5">
    <name type="scientific">Halarchaeum nitratireducens</name>
    <dbReference type="NCBI Taxonomy" id="489913"/>
    <lineage>
        <taxon>Archaea</taxon>
        <taxon>Methanobacteriati</taxon>
        <taxon>Methanobacteriota</taxon>
        <taxon>Stenosarchaea group</taxon>
        <taxon>Halobacteria</taxon>
        <taxon>Halobacteriales</taxon>
        <taxon>Halobacteriaceae</taxon>
    </lineage>
</organism>